<dbReference type="OrthoDB" id="9807974at2"/>
<comment type="similarity">
    <text evidence="2 8">Belongs to the bacterial ribosomal protein bS20 family.</text>
</comment>
<evidence type="ECO:0000256" key="2">
    <source>
        <dbReference type="ARBA" id="ARBA00007634"/>
    </source>
</evidence>
<evidence type="ECO:0000256" key="5">
    <source>
        <dbReference type="ARBA" id="ARBA00022980"/>
    </source>
</evidence>
<comment type="function">
    <text evidence="1 8">Binds directly to 16S ribosomal RNA.</text>
</comment>
<dbReference type="GO" id="GO:0006412">
    <property type="term" value="P:translation"/>
    <property type="evidence" value="ECO:0007669"/>
    <property type="project" value="UniProtKB-UniRule"/>
</dbReference>
<dbReference type="GO" id="GO:0003735">
    <property type="term" value="F:structural constituent of ribosome"/>
    <property type="evidence" value="ECO:0007669"/>
    <property type="project" value="InterPro"/>
</dbReference>
<evidence type="ECO:0000256" key="8">
    <source>
        <dbReference type="HAMAP-Rule" id="MF_00500"/>
    </source>
</evidence>
<sequence length="87" mass="9986">MANIKSSKISSRKSEIKRRFNSSRRSKIKTFIKKVHVEISSGSKDSARLAFCTVQSILDRYATKGLIHKNKAARHKSRLENKIKKLN</sequence>
<feature type="region of interest" description="Disordered" evidence="9">
    <location>
        <begin position="1"/>
        <end position="24"/>
    </location>
</feature>
<dbReference type="PANTHER" id="PTHR33398">
    <property type="entry name" value="30S RIBOSOMAL PROTEIN S20"/>
    <property type="match status" value="1"/>
</dbReference>
<dbReference type="NCBIfam" id="TIGR00029">
    <property type="entry name" value="S20"/>
    <property type="match status" value="1"/>
</dbReference>
<keyword evidence="5 8" id="KW-0689">Ribosomal protein</keyword>
<proteinExistence type="inferred from homology"/>
<keyword evidence="3 8" id="KW-0699">rRNA-binding</keyword>
<dbReference type="Proteomes" id="UP000077654">
    <property type="component" value="Chromosome"/>
</dbReference>
<keyword evidence="4 8" id="KW-0694">RNA-binding</keyword>
<dbReference type="AlphaFoldDB" id="A0A172WDB0"/>
<dbReference type="GO" id="GO:0015935">
    <property type="term" value="C:small ribosomal subunit"/>
    <property type="evidence" value="ECO:0007669"/>
    <property type="project" value="TreeGrafter"/>
</dbReference>
<evidence type="ECO:0000256" key="1">
    <source>
        <dbReference type="ARBA" id="ARBA00003134"/>
    </source>
</evidence>
<name>A0A172WDB0_BUCSC</name>
<dbReference type="InterPro" id="IPR036510">
    <property type="entry name" value="Ribosomal_bS20_sf"/>
</dbReference>
<reference evidence="10 11" key="1">
    <citation type="submission" date="2015-04" db="EMBL/GenBank/DDBJ databases">
        <title>Buchnera aphidicola assembly.</title>
        <authorList>
            <person name="Zhang Y."/>
        </authorList>
    </citation>
    <scope>NUCLEOTIDE SEQUENCE [LARGE SCALE GENOMIC DNA]</scope>
    <source>
        <strain evidence="10 11">SC</strain>
    </source>
</reference>
<evidence type="ECO:0000256" key="9">
    <source>
        <dbReference type="SAM" id="MobiDB-lite"/>
    </source>
</evidence>
<protein>
    <recommendedName>
        <fullName evidence="7 8">Small ribosomal subunit protein bS20</fullName>
    </recommendedName>
</protein>
<evidence type="ECO:0000256" key="4">
    <source>
        <dbReference type="ARBA" id="ARBA00022884"/>
    </source>
</evidence>
<organism evidence="10 11">
    <name type="scientific">Buchnera aphidicola subsp. Schlechtendalia chinensis</name>
    <dbReference type="NCBI Taxonomy" id="118110"/>
    <lineage>
        <taxon>Bacteria</taxon>
        <taxon>Pseudomonadati</taxon>
        <taxon>Pseudomonadota</taxon>
        <taxon>Gammaproteobacteria</taxon>
        <taxon>Enterobacterales</taxon>
        <taxon>Erwiniaceae</taxon>
        <taxon>Buchnera</taxon>
    </lineage>
</organism>
<dbReference type="RefSeq" id="WP_075473963.1">
    <property type="nucleotide sequence ID" value="NZ_CP011299.1"/>
</dbReference>
<dbReference type="STRING" id="118110.XW81_00710"/>
<accession>A0A172WDB0</accession>
<dbReference type="InterPro" id="IPR002583">
    <property type="entry name" value="Ribosomal_bS20"/>
</dbReference>
<dbReference type="HAMAP" id="MF_00500">
    <property type="entry name" value="Ribosomal_bS20"/>
    <property type="match status" value="1"/>
</dbReference>
<dbReference type="Gene3D" id="1.20.58.110">
    <property type="entry name" value="Ribosomal protein S20"/>
    <property type="match status" value="1"/>
</dbReference>
<keyword evidence="11" id="KW-1185">Reference proteome</keyword>
<evidence type="ECO:0000256" key="7">
    <source>
        <dbReference type="ARBA" id="ARBA00035136"/>
    </source>
</evidence>
<evidence type="ECO:0000256" key="6">
    <source>
        <dbReference type="ARBA" id="ARBA00023274"/>
    </source>
</evidence>
<dbReference type="PATRIC" id="fig|118110.3.peg.137"/>
<dbReference type="GO" id="GO:0070181">
    <property type="term" value="F:small ribosomal subunit rRNA binding"/>
    <property type="evidence" value="ECO:0007669"/>
    <property type="project" value="TreeGrafter"/>
</dbReference>
<evidence type="ECO:0000313" key="11">
    <source>
        <dbReference type="Proteomes" id="UP000077654"/>
    </source>
</evidence>
<dbReference type="EMBL" id="CP011299">
    <property type="protein sequence ID" value="ANF16948.1"/>
    <property type="molecule type" value="Genomic_DNA"/>
</dbReference>
<keyword evidence="6 8" id="KW-0687">Ribonucleoprotein</keyword>
<dbReference type="Pfam" id="PF01649">
    <property type="entry name" value="Ribosomal_S20p"/>
    <property type="match status" value="1"/>
</dbReference>
<dbReference type="FunFam" id="1.20.58.110:FF:000001">
    <property type="entry name" value="30S ribosomal protein S20"/>
    <property type="match status" value="1"/>
</dbReference>
<gene>
    <name evidence="8" type="primary">rpsT</name>
    <name evidence="10" type="ORF">XW81_00710</name>
</gene>
<evidence type="ECO:0000256" key="3">
    <source>
        <dbReference type="ARBA" id="ARBA00022730"/>
    </source>
</evidence>
<evidence type="ECO:0000313" key="10">
    <source>
        <dbReference type="EMBL" id="ANF16948.1"/>
    </source>
</evidence>
<dbReference type="SUPFAM" id="SSF46992">
    <property type="entry name" value="Ribosomal protein S20"/>
    <property type="match status" value="1"/>
</dbReference>
<dbReference type="PANTHER" id="PTHR33398:SF1">
    <property type="entry name" value="SMALL RIBOSOMAL SUBUNIT PROTEIN BS20C"/>
    <property type="match status" value="1"/>
</dbReference>
<dbReference type="GO" id="GO:0005829">
    <property type="term" value="C:cytosol"/>
    <property type="evidence" value="ECO:0007669"/>
    <property type="project" value="TreeGrafter"/>
</dbReference>